<dbReference type="AlphaFoldDB" id="A0A5J4TQ22"/>
<gene>
    <name evidence="1" type="ORF">EZS28_043929</name>
</gene>
<protein>
    <recommendedName>
        <fullName evidence="3">SPRY domain-containing protein</fullName>
    </recommendedName>
</protein>
<dbReference type="Proteomes" id="UP000324800">
    <property type="component" value="Unassembled WGS sequence"/>
</dbReference>
<accession>A0A5J4TQ22</accession>
<evidence type="ECO:0000313" key="2">
    <source>
        <dbReference type="Proteomes" id="UP000324800"/>
    </source>
</evidence>
<feature type="non-terminal residue" evidence="1">
    <location>
        <position position="1"/>
    </location>
</feature>
<dbReference type="EMBL" id="SNRW01026792">
    <property type="protein sequence ID" value="KAA6360544.1"/>
    <property type="molecule type" value="Genomic_DNA"/>
</dbReference>
<name>A0A5J4TQ22_9EUKA</name>
<evidence type="ECO:0000313" key="1">
    <source>
        <dbReference type="EMBL" id="KAA6360544.1"/>
    </source>
</evidence>
<proteinExistence type="predicted"/>
<reference evidence="1 2" key="1">
    <citation type="submission" date="2019-03" db="EMBL/GenBank/DDBJ databases">
        <title>Single cell metagenomics reveals metabolic interactions within the superorganism composed of flagellate Streblomastix strix and complex community of Bacteroidetes bacteria on its surface.</title>
        <authorList>
            <person name="Treitli S.C."/>
            <person name="Kolisko M."/>
            <person name="Husnik F."/>
            <person name="Keeling P."/>
            <person name="Hampl V."/>
        </authorList>
    </citation>
    <scope>NUCLEOTIDE SEQUENCE [LARGE SCALE GENOMIC DNA]</scope>
    <source>
        <strain evidence="1">ST1C</strain>
    </source>
</reference>
<comment type="caution">
    <text evidence="1">The sequence shown here is derived from an EMBL/GenBank/DDBJ whole genome shotgun (WGS) entry which is preliminary data.</text>
</comment>
<evidence type="ECO:0008006" key="3">
    <source>
        <dbReference type="Google" id="ProtNLM"/>
    </source>
</evidence>
<organism evidence="1 2">
    <name type="scientific">Streblomastix strix</name>
    <dbReference type="NCBI Taxonomy" id="222440"/>
    <lineage>
        <taxon>Eukaryota</taxon>
        <taxon>Metamonada</taxon>
        <taxon>Preaxostyla</taxon>
        <taxon>Oxymonadida</taxon>
        <taxon>Streblomastigidae</taxon>
        <taxon>Streblomastix</taxon>
    </lineage>
</organism>
<sequence length="174" mass="20123">QGRAEGNKFIHSQDIEDCTIAIDPVIREGIVRIELVFQYSEGYSRIVGITDASCSFDVSKGPSSDGNDKKTIRYYNNGDFDHVSYDKVQNKRYQDEERIAVEVDMTSNPRKVTFFVNEVEQQNYVVNIPSKIRFWAYNVNSLSTFTVTKFQRLNKSSFKGFPHSVALEWGKRWK</sequence>